<evidence type="ECO:0000256" key="3">
    <source>
        <dbReference type="ARBA" id="ARBA00022516"/>
    </source>
</evidence>
<keyword evidence="6" id="KW-0443">Lipid metabolism</keyword>
<dbReference type="SMART" id="SM00825">
    <property type="entry name" value="PKS_KS"/>
    <property type="match status" value="1"/>
</dbReference>
<evidence type="ECO:0000313" key="14">
    <source>
        <dbReference type="Proteomes" id="UP001212841"/>
    </source>
</evidence>
<keyword evidence="3 9" id="KW-0444">Lipid biosynthesis</keyword>
<evidence type="ECO:0000256" key="2">
    <source>
        <dbReference type="ARBA" id="ARBA00008467"/>
    </source>
</evidence>
<feature type="domain" description="Ketosynthase family 3 (KS3)" evidence="12">
    <location>
        <begin position="4"/>
        <end position="434"/>
    </location>
</feature>
<keyword evidence="14" id="KW-1185">Reference proteome</keyword>
<dbReference type="SUPFAM" id="SSF53901">
    <property type="entry name" value="Thiolase-like"/>
    <property type="match status" value="2"/>
</dbReference>
<keyword evidence="8" id="KW-0012">Acyltransferase</keyword>
<dbReference type="PIRSF" id="PIRSF000447">
    <property type="entry name" value="KAS_II"/>
    <property type="match status" value="1"/>
</dbReference>
<evidence type="ECO:0000256" key="8">
    <source>
        <dbReference type="ARBA" id="ARBA00023315"/>
    </source>
</evidence>
<comment type="caution">
    <text evidence="13">The sequence shown here is derived from an EMBL/GenBank/DDBJ whole genome shotgun (WGS) entry which is preliminary data.</text>
</comment>
<dbReference type="CDD" id="cd00834">
    <property type="entry name" value="KAS_I_II"/>
    <property type="match status" value="1"/>
</dbReference>
<dbReference type="InterPro" id="IPR017568">
    <property type="entry name" value="3-oxoacyl-ACP_synth-2"/>
</dbReference>
<name>A0AAD5SG87_9FUNG</name>
<gene>
    <name evidence="13" type="primary">CEM1</name>
    <name evidence="13" type="ORF">HK097_001145</name>
</gene>
<evidence type="ECO:0000256" key="7">
    <source>
        <dbReference type="ARBA" id="ARBA00023160"/>
    </source>
</evidence>
<protein>
    <recommendedName>
        <fullName evidence="9">3-oxoacyl-[acyl-carrier-protein] synthase</fullName>
    </recommendedName>
</protein>
<evidence type="ECO:0000256" key="6">
    <source>
        <dbReference type="ARBA" id="ARBA00023098"/>
    </source>
</evidence>
<sequence>MPALRRVVVTGLGLVTPVGTGVKASWSRIIAGKSGLVSLSGLTHEPTGRTYEGIPSQVAALVQKGSAEGEFDISKWLSKGEERKTSPFMHYALSAAQQALEDAKWTPEDEEEKIKTGVCLGSGIGCLDEIQTTSELYEKHGMRKLSPYFVPKILINMAAGHVSMRYGFKGPNHAASTACTTGAHALGDAARFIMFGDADVMVAGGTEASVSPLAMAGFAKARSLSTKYNSTPEAASRPFDRDRDGFVIGEGAGCVVLEEYEHAKRRNASIYAELRGYGLSGDAHHPTAPPENGEGAARAMRRALEVAGVRPEEVGYVNAHATSTELGDLAETRAIKSVFSTSLNSLAISSTKGAVGHLLGAAGAVEAIYTILALHHNVLPPTLNLHSPGPEPEFDLDYVPLKARHLKESHRELFAAVTNSFGFGGTNASLVFTKV</sequence>
<evidence type="ECO:0000256" key="9">
    <source>
        <dbReference type="PIRNR" id="PIRNR000447"/>
    </source>
</evidence>
<evidence type="ECO:0000256" key="1">
    <source>
        <dbReference type="ARBA" id="ARBA00005194"/>
    </source>
</evidence>
<dbReference type="Proteomes" id="UP001212841">
    <property type="component" value="Unassembled WGS sequence"/>
</dbReference>
<evidence type="ECO:0000256" key="10">
    <source>
        <dbReference type="PIRSR" id="PIRSR000447-1"/>
    </source>
</evidence>
<dbReference type="PANTHER" id="PTHR11712">
    <property type="entry name" value="POLYKETIDE SYNTHASE-RELATED"/>
    <property type="match status" value="1"/>
</dbReference>
<evidence type="ECO:0000256" key="5">
    <source>
        <dbReference type="ARBA" id="ARBA00022832"/>
    </source>
</evidence>
<reference evidence="13" key="1">
    <citation type="submission" date="2020-05" db="EMBL/GenBank/DDBJ databases">
        <title>Phylogenomic resolution of chytrid fungi.</title>
        <authorList>
            <person name="Stajich J.E."/>
            <person name="Amses K."/>
            <person name="Simmons R."/>
            <person name="Seto K."/>
            <person name="Myers J."/>
            <person name="Bonds A."/>
            <person name="Quandt C.A."/>
            <person name="Barry K."/>
            <person name="Liu P."/>
            <person name="Grigoriev I."/>
            <person name="Longcore J.E."/>
            <person name="James T.Y."/>
        </authorList>
    </citation>
    <scope>NUCLEOTIDE SEQUENCE</scope>
    <source>
        <strain evidence="13">JEL0318</strain>
    </source>
</reference>
<dbReference type="GO" id="GO:0006633">
    <property type="term" value="P:fatty acid biosynthetic process"/>
    <property type="evidence" value="ECO:0007669"/>
    <property type="project" value="UniProtKB-KW"/>
</dbReference>
<dbReference type="EMBL" id="JADGJD010000122">
    <property type="protein sequence ID" value="KAJ3054665.1"/>
    <property type="molecule type" value="Genomic_DNA"/>
</dbReference>
<comment type="similarity">
    <text evidence="2 9 11">Belongs to the thiolase-like superfamily. Beta-ketoacyl-ACP synthases family.</text>
</comment>
<keyword evidence="7 9" id="KW-0275">Fatty acid biosynthesis</keyword>
<evidence type="ECO:0000256" key="4">
    <source>
        <dbReference type="ARBA" id="ARBA00022679"/>
    </source>
</evidence>
<dbReference type="NCBIfam" id="TIGR03150">
    <property type="entry name" value="fabF"/>
    <property type="match status" value="1"/>
</dbReference>
<keyword evidence="4 9" id="KW-0808">Transferase</keyword>
<accession>A0AAD5SG87</accession>
<dbReference type="AlphaFoldDB" id="A0AAD5SG87"/>
<proteinExistence type="inferred from homology"/>
<dbReference type="InterPro" id="IPR000794">
    <property type="entry name" value="Beta-ketoacyl_synthase"/>
</dbReference>
<dbReference type="InterPro" id="IPR018201">
    <property type="entry name" value="Ketoacyl_synth_AS"/>
</dbReference>
<dbReference type="NCBIfam" id="NF005589">
    <property type="entry name" value="PRK07314.1"/>
    <property type="match status" value="1"/>
</dbReference>
<dbReference type="GO" id="GO:0004315">
    <property type="term" value="F:3-oxoacyl-[acyl-carrier-protein] synthase activity"/>
    <property type="evidence" value="ECO:0007669"/>
    <property type="project" value="InterPro"/>
</dbReference>
<dbReference type="InterPro" id="IPR014031">
    <property type="entry name" value="Ketoacyl_synth_C"/>
</dbReference>
<dbReference type="FunFam" id="3.40.47.10:FF:000015">
    <property type="entry name" value="3-oxoacyl-[acyl-carrier-protein] synthase, mitochondrial"/>
    <property type="match status" value="1"/>
</dbReference>
<dbReference type="NCBIfam" id="NF004970">
    <property type="entry name" value="PRK06333.1"/>
    <property type="match status" value="1"/>
</dbReference>
<dbReference type="InterPro" id="IPR016039">
    <property type="entry name" value="Thiolase-like"/>
</dbReference>
<dbReference type="InterPro" id="IPR020841">
    <property type="entry name" value="PKS_Beta-ketoAc_synthase_dom"/>
</dbReference>
<organism evidence="13 14">
    <name type="scientific">Rhizophlyctis rosea</name>
    <dbReference type="NCBI Taxonomy" id="64517"/>
    <lineage>
        <taxon>Eukaryota</taxon>
        <taxon>Fungi</taxon>
        <taxon>Fungi incertae sedis</taxon>
        <taxon>Chytridiomycota</taxon>
        <taxon>Chytridiomycota incertae sedis</taxon>
        <taxon>Chytridiomycetes</taxon>
        <taxon>Rhizophlyctidales</taxon>
        <taxon>Rhizophlyctidaceae</taxon>
        <taxon>Rhizophlyctis</taxon>
    </lineage>
</organism>
<feature type="active site" description="For beta-ketoacyl synthase activity" evidence="10">
    <location>
        <position position="179"/>
    </location>
</feature>
<dbReference type="InterPro" id="IPR014030">
    <property type="entry name" value="Ketoacyl_synth_N"/>
</dbReference>
<dbReference type="Gene3D" id="3.40.47.10">
    <property type="match status" value="1"/>
</dbReference>
<dbReference type="Pfam" id="PF00109">
    <property type="entry name" value="ketoacyl-synt"/>
    <property type="match status" value="1"/>
</dbReference>
<comment type="pathway">
    <text evidence="1">Lipid metabolism; fatty acid biosynthesis.</text>
</comment>
<evidence type="ECO:0000313" key="13">
    <source>
        <dbReference type="EMBL" id="KAJ3054665.1"/>
    </source>
</evidence>
<keyword evidence="5" id="KW-0276">Fatty acid metabolism</keyword>
<dbReference type="FunFam" id="3.40.47.10:FF:000024">
    <property type="entry name" value="3-oxoacyl-[acyl-carrier-protein] synthase, mitochondrial"/>
    <property type="match status" value="1"/>
</dbReference>
<evidence type="ECO:0000256" key="11">
    <source>
        <dbReference type="RuleBase" id="RU003694"/>
    </source>
</evidence>
<dbReference type="PANTHER" id="PTHR11712:SF336">
    <property type="entry name" value="3-OXOACYL-[ACYL-CARRIER-PROTEIN] SYNTHASE, MITOCHONDRIAL"/>
    <property type="match status" value="1"/>
</dbReference>
<dbReference type="PROSITE" id="PS52004">
    <property type="entry name" value="KS3_2"/>
    <property type="match status" value="1"/>
</dbReference>
<dbReference type="GO" id="GO:0005739">
    <property type="term" value="C:mitochondrion"/>
    <property type="evidence" value="ECO:0007669"/>
    <property type="project" value="TreeGrafter"/>
</dbReference>
<dbReference type="Pfam" id="PF02801">
    <property type="entry name" value="Ketoacyl-synt_C"/>
    <property type="match status" value="1"/>
</dbReference>
<evidence type="ECO:0000259" key="12">
    <source>
        <dbReference type="PROSITE" id="PS52004"/>
    </source>
</evidence>
<dbReference type="PROSITE" id="PS00606">
    <property type="entry name" value="KS3_1"/>
    <property type="match status" value="1"/>
</dbReference>